<comment type="subunit">
    <text evidence="1">Homodimer.</text>
</comment>
<keyword evidence="4" id="KW-1185">Reference proteome</keyword>
<name>A0ABW5E5P2_9BACT</name>
<accession>A0ABW5E5P2</accession>
<dbReference type="PROSITE" id="PS51502">
    <property type="entry name" value="S_R_A_B_BARREL"/>
    <property type="match status" value="1"/>
</dbReference>
<gene>
    <name evidence="3" type="ORF">ACFSQZ_09920</name>
</gene>
<dbReference type="SUPFAM" id="SSF54909">
    <property type="entry name" value="Dimeric alpha+beta barrel"/>
    <property type="match status" value="1"/>
</dbReference>
<dbReference type="InterPro" id="IPR013097">
    <property type="entry name" value="Dabb"/>
</dbReference>
<feature type="domain" description="Stress-response A/B barrel" evidence="2">
    <location>
        <begin position="2"/>
        <end position="96"/>
    </location>
</feature>
<dbReference type="RefSeq" id="WP_377095718.1">
    <property type="nucleotide sequence ID" value="NZ_JBHSJM010000001.1"/>
</dbReference>
<evidence type="ECO:0000313" key="4">
    <source>
        <dbReference type="Proteomes" id="UP001597297"/>
    </source>
</evidence>
<dbReference type="Proteomes" id="UP001597297">
    <property type="component" value="Unassembled WGS sequence"/>
</dbReference>
<evidence type="ECO:0000256" key="1">
    <source>
        <dbReference type="ARBA" id="ARBA00011738"/>
    </source>
</evidence>
<protein>
    <submittedName>
        <fullName evidence="3">Dabb family protein</fullName>
    </submittedName>
</protein>
<dbReference type="PANTHER" id="PTHR33178:SF10">
    <property type="entry name" value="STRESS-RESPONSE A_B BARREL DOMAIN-CONTAINING PROTEIN"/>
    <property type="match status" value="1"/>
</dbReference>
<dbReference type="InterPro" id="IPR011008">
    <property type="entry name" value="Dimeric_a/b-barrel"/>
</dbReference>
<evidence type="ECO:0000313" key="3">
    <source>
        <dbReference type="EMBL" id="MFD2276785.1"/>
    </source>
</evidence>
<proteinExistence type="predicted"/>
<reference evidence="4" key="1">
    <citation type="journal article" date="2019" name="Int. J. Syst. Evol. Microbiol.">
        <title>The Global Catalogue of Microorganisms (GCM) 10K type strain sequencing project: providing services to taxonomists for standard genome sequencing and annotation.</title>
        <authorList>
            <consortium name="The Broad Institute Genomics Platform"/>
            <consortium name="The Broad Institute Genome Sequencing Center for Infectious Disease"/>
            <person name="Wu L."/>
            <person name="Ma J."/>
        </authorList>
    </citation>
    <scope>NUCLEOTIDE SEQUENCE [LARGE SCALE GENOMIC DNA]</scope>
    <source>
        <strain evidence="4">JCM 16545</strain>
    </source>
</reference>
<organism evidence="3 4">
    <name type="scientific">Rubritalea spongiae</name>
    <dbReference type="NCBI Taxonomy" id="430797"/>
    <lineage>
        <taxon>Bacteria</taxon>
        <taxon>Pseudomonadati</taxon>
        <taxon>Verrucomicrobiota</taxon>
        <taxon>Verrucomicrobiia</taxon>
        <taxon>Verrucomicrobiales</taxon>
        <taxon>Rubritaleaceae</taxon>
        <taxon>Rubritalea</taxon>
    </lineage>
</organism>
<dbReference type="Pfam" id="PF07876">
    <property type="entry name" value="Dabb"/>
    <property type="match status" value="1"/>
</dbReference>
<dbReference type="SMART" id="SM00886">
    <property type="entry name" value="Dabb"/>
    <property type="match status" value="1"/>
</dbReference>
<evidence type="ECO:0000259" key="2">
    <source>
        <dbReference type="PROSITE" id="PS51502"/>
    </source>
</evidence>
<comment type="caution">
    <text evidence="3">The sequence shown here is derived from an EMBL/GenBank/DDBJ whole genome shotgun (WGS) entry which is preliminary data.</text>
</comment>
<sequence>MIRHLGVFQFKPEVTEDEIKHCFAELCAMVGQIPGLLKVEHGPHKSDEGLDDGFTHAFCMTFDSFESRDAYLPHPVHQERVELISPKLERLVVLDFEVTSENSKEL</sequence>
<dbReference type="InterPro" id="IPR044662">
    <property type="entry name" value="HS1/DABB1-like"/>
</dbReference>
<dbReference type="EMBL" id="JBHUJC010000027">
    <property type="protein sequence ID" value="MFD2276785.1"/>
    <property type="molecule type" value="Genomic_DNA"/>
</dbReference>
<dbReference type="Gene3D" id="3.30.70.100">
    <property type="match status" value="1"/>
</dbReference>
<dbReference type="PANTHER" id="PTHR33178">
    <property type="match status" value="1"/>
</dbReference>